<protein>
    <recommendedName>
        <fullName evidence="4 12">Heme exporter protein D</fullName>
    </recommendedName>
</protein>
<evidence type="ECO:0000256" key="4">
    <source>
        <dbReference type="ARBA" id="ARBA00016461"/>
    </source>
</evidence>
<evidence type="ECO:0000256" key="10">
    <source>
        <dbReference type="ARBA" id="ARBA00022989"/>
    </source>
</evidence>
<keyword evidence="8 12" id="KW-0812">Transmembrane</keyword>
<evidence type="ECO:0000256" key="2">
    <source>
        <dbReference type="ARBA" id="ARBA00004377"/>
    </source>
</evidence>
<feature type="region of interest" description="Disordered" evidence="13">
    <location>
        <begin position="56"/>
        <end position="78"/>
    </location>
</feature>
<dbReference type="GO" id="GO:0017004">
    <property type="term" value="P:cytochrome complex assembly"/>
    <property type="evidence" value="ECO:0007669"/>
    <property type="project" value="UniProtKB-KW"/>
</dbReference>
<evidence type="ECO:0000256" key="7">
    <source>
        <dbReference type="ARBA" id="ARBA00022519"/>
    </source>
</evidence>
<dbReference type="GO" id="GO:0005886">
    <property type="term" value="C:plasma membrane"/>
    <property type="evidence" value="ECO:0007669"/>
    <property type="project" value="UniProtKB-SubCell"/>
</dbReference>
<keyword evidence="5 12" id="KW-0813">Transport</keyword>
<comment type="similarity">
    <text evidence="3 12">Belongs to the CcmD/CycX/HelD family.</text>
</comment>
<proteinExistence type="inferred from homology"/>
<dbReference type="EMBL" id="CABVOU010000033">
    <property type="protein sequence ID" value="VVZ95910.1"/>
    <property type="molecule type" value="Genomic_DNA"/>
</dbReference>
<evidence type="ECO:0000256" key="1">
    <source>
        <dbReference type="ARBA" id="ARBA00002442"/>
    </source>
</evidence>
<gene>
    <name evidence="14" type="ORF">HALO32_01993</name>
</gene>
<accession>A0A5K1I7R2</accession>
<keyword evidence="9 12" id="KW-0201">Cytochrome c-type biogenesis</keyword>
<name>A0A5K1I7R2_9GAMM</name>
<dbReference type="AlphaFoldDB" id="A0A5K1I7R2"/>
<evidence type="ECO:0000256" key="3">
    <source>
        <dbReference type="ARBA" id="ARBA00008741"/>
    </source>
</evidence>
<evidence type="ECO:0000256" key="11">
    <source>
        <dbReference type="ARBA" id="ARBA00023136"/>
    </source>
</evidence>
<keyword evidence="10 12" id="KW-1133">Transmembrane helix</keyword>
<keyword evidence="6 12" id="KW-1003">Cell membrane</keyword>
<comment type="function">
    <text evidence="1 12">Required for the export of heme to the periplasm for the biogenesis of c-type cytochromes.</text>
</comment>
<sequence>MAFDSLSAFLAMGGHGVYVWASWGVTGLLLVGVVLHARAERRTLLRDLRRRVRREQHLGASGAAATPVSHQEGHARES</sequence>
<evidence type="ECO:0000313" key="14">
    <source>
        <dbReference type="EMBL" id="VVZ95910.1"/>
    </source>
</evidence>
<dbReference type="GO" id="GO:0015886">
    <property type="term" value="P:heme transport"/>
    <property type="evidence" value="ECO:0007669"/>
    <property type="project" value="InterPro"/>
</dbReference>
<comment type="subcellular location">
    <subcellularLocation>
        <location evidence="2 12">Cell inner membrane</location>
        <topology evidence="2 12">Single-pass membrane protein</topology>
    </subcellularLocation>
</comment>
<evidence type="ECO:0000256" key="13">
    <source>
        <dbReference type="SAM" id="MobiDB-lite"/>
    </source>
</evidence>
<evidence type="ECO:0000256" key="12">
    <source>
        <dbReference type="RuleBase" id="RU363101"/>
    </source>
</evidence>
<keyword evidence="11 12" id="KW-0472">Membrane</keyword>
<dbReference type="PANTHER" id="PTHR37531:SF1">
    <property type="entry name" value="HEME EXPORTER PROTEIN D"/>
    <property type="match status" value="1"/>
</dbReference>
<dbReference type="InterPro" id="IPR052075">
    <property type="entry name" value="Heme_exporter_D"/>
</dbReference>
<evidence type="ECO:0000256" key="5">
    <source>
        <dbReference type="ARBA" id="ARBA00022448"/>
    </source>
</evidence>
<evidence type="ECO:0000256" key="6">
    <source>
        <dbReference type="ARBA" id="ARBA00022475"/>
    </source>
</evidence>
<evidence type="ECO:0000256" key="9">
    <source>
        <dbReference type="ARBA" id="ARBA00022748"/>
    </source>
</evidence>
<organism evidence="14 15">
    <name type="scientific">Halomonas lysinitropha</name>
    <dbReference type="NCBI Taxonomy" id="2607506"/>
    <lineage>
        <taxon>Bacteria</taxon>
        <taxon>Pseudomonadati</taxon>
        <taxon>Pseudomonadota</taxon>
        <taxon>Gammaproteobacteria</taxon>
        <taxon>Oceanospirillales</taxon>
        <taxon>Halomonadaceae</taxon>
        <taxon>Halomonas</taxon>
    </lineage>
</organism>
<dbReference type="NCBIfam" id="TIGR03141">
    <property type="entry name" value="cytochro_ccmD"/>
    <property type="match status" value="1"/>
</dbReference>
<keyword evidence="7 12" id="KW-0997">Cell inner membrane</keyword>
<dbReference type="InterPro" id="IPR007078">
    <property type="entry name" value="Haem_export_protD_CcmD"/>
</dbReference>
<reference evidence="14 15" key="1">
    <citation type="submission" date="2019-09" db="EMBL/GenBank/DDBJ databases">
        <authorList>
            <person name="Criscuolo A."/>
        </authorList>
    </citation>
    <scope>NUCLEOTIDE SEQUENCE [LARGE SCALE GENOMIC DNA]</scope>
    <source>
        <strain evidence="15">3(2)</strain>
    </source>
</reference>
<dbReference type="RefSeq" id="WP_151443714.1">
    <property type="nucleotide sequence ID" value="NZ_CABVOU010000033.1"/>
</dbReference>
<dbReference type="PANTHER" id="PTHR37531">
    <property type="entry name" value="HEME EXPORTER PROTEIN D"/>
    <property type="match status" value="1"/>
</dbReference>
<feature type="transmembrane region" description="Helical" evidence="12">
    <location>
        <begin position="20"/>
        <end position="39"/>
    </location>
</feature>
<evidence type="ECO:0000313" key="15">
    <source>
        <dbReference type="Proteomes" id="UP000326725"/>
    </source>
</evidence>
<dbReference type="Pfam" id="PF04995">
    <property type="entry name" value="CcmD"/>
    <property type="match status" value="1"/>
</dbReference>
<dbReference type="GO" id="GO:1903607">
    <property type="term" value="P:cytochrome c biosynthetic process"/>
    <property type="evidence" value="ECO:0007669"/>
    <property type="project" value="TreeGrafter"/>
</dbReference>
<evidence type="ECO:0000256" key="8">
    <source>
        <dbReference type="ARBA" id="ARBA00022692"/>
    </source>
</evidence>
<dbReference type="Proteomes" id="UP000326725">
    <property type="component" value="Unassembled WGS sequence"/>
</dbReference>
<keyword evidence="15" id="KW-1185">Reference proteome</keyword>